<dbReference type="WBParaSite" id="HDID_0000491901-mRNA-1">
    <property type="protein sequence ID" value="HDID_0000491901-mRNA-1"/>
    <property type="gene ID" value="HDID_0000491901"/>
</dbReference>
<evidence type="ECO:0000256" key="5">
    <source>
        <dbReference type="SAM" id="MobiDB-lite"/>
    </source>
</evidence>
<dbReference type="InterPro" id="IPR010613">
    <property type="entry name" value="PES"/>
</dbReference>
<reference evidence="7 10" key="2">
    <citation type="submission" date="2018-11" db="EMBL/GenBank/DDBJ databases">
        <authorList>
            <consortium name="Pathogen Informatics"/>
        </authorList>
    </citation>
    <scope>NUCLEOTIDE SEQUENCE [LARGE SCALE GENOMIC DNA]</scope>
</reference>
<feature type="region of interest" description="Disordered" evidence="5">
    <location>
        <begin position="481"/>
        <end position="560"/>
    </location>
</feature>
<evidence type="ECO:0000313" key="9">
    <source>
        <dbReference type="EMBL" id="VUZ48979.1"/>
    </source>
</evidence>
<evidence type="ECO:0000313" key="11">
    <source>
        <dbReference type="Proteomes" id="UP000321570"/>
    </source>
</evidence>
<dbReference type="Pfam" id="PF06732">
    <property type="entry name" value="Pescadillo_N"/>
    <property type="match status" value="1"/>
</dbReference>
<dbReference type="GO" id="GO:0003723">
    <property type="term" value="F:RNA binding"/>
    <property type="evidence" value="ECO:0007669"/>
    <property type="project" value="TreeGrafter"/>
</dbReference>
<feature type="compositionally biased region" description="Basic and acidic residues" evidence="5">
    <location>
        <begin position="584"/>
        <end position="596"/>
    </location>
</feature>
<dbReference type="GO" id="GO:0070545">
    <property type="term" value="C:PeBoW complex"/>
    <property type="evidence" value="ECO:0007669"/>
    <property type="project" value="TreeGrafter"/>
</dbReference>
<name>A0A0R3SJ04_HYMDI</name>
<evidence type="ECO:0000313" key="12">
    <source>
        <dbReference type="WBParaSite" id="HDID_0000491901-mRNA-1"/>
    </source>
</evidence>
<evidence type="ECO:0000313" key="7">
    <source>
        <dbReference type="EMBL" id="VDL57235.1"/>
    </source>
</evidence>
<dbReference type="PROSITE" id="PS50172">
    <property type="entry name" value="BRCT"/>
    <property type="match status" value="1"/>
</dbReference>
<dbReference type="STRING" id="6216.A0A0R3SJ04"/>
<dbReference type="HAMAP" id="MF_03028">
    <property type="entry name" value="Pescadillo"/>
    <property type="match status" value="1"/>
</dbReference>
<feature type="compositionally biased region" description="Acidic residues" evidence="5">
    <location>
        <begin position="485"/>
        <end position="508"/>
    </location>
</feature>
<feature type="compositionally biased region" description="Basic residues" evidence="5">
    <location>
        <begin position="513"/>
        <end position="533"/>
    </location>
</feature>
<keyword evidence="1 4" id="KW-0690">Ribosome biogenesis</keyword>
<proteinExistence type="inferred from homology"/>
<evidence type="ECO:0000256" key="2">
    <source>
        <dbReference type="ARBA" id="ARBA00022552"/>
    </source>
</evidence>
<dbReference type="GO" id="GO:0000463">
    <property type="term" value="P:maturation of LSU-rRNA from tricistronic rRNA transcript (SSU-rRNA, 5.8S rRNA, LSU-rRNA)"/>
    <property type="evidence" value="ECO:0007669"/>
    <property type="project" value="UniProtKB-UniRule"/>
</dbReference>
<reference evidence="12" key="1">
    <citation type="submission" date="2017-02" db="UniProtKB">
        <authorList>
            <consortium name="WormBaseParasite"/>
        </authorList>
    </citation>
    <scope>IDENTIFICATION</scope>
</reference>
<dbReference type="GO" id="GO:0043021">
    <property type="term" value="F:ribonucleoprotein complex binding"/>
    <property type="evidence" value="ECO:0007669"/>
    <property type="project" value="UniProtKB-UniRule"/>
</dbReference>
<feature type="compositionally biased region" description="Polar residues" evidence="5">
    <location>
        <begin position="598"/>
        <end position="609"/>
    </location>
</feature>
<dbReference type="Proteomes" id="UP000321570">
    <property type="component" value="Unassembled WGS sequence"/>
</dbReference>
<keyword evidence="2 4" id="KW-0698">rRNA processing</keyword>
<dbReference type="Proteomes" id="UP000274504">
    <property type="component" value="Unassembled WGS sequence"/>
</dbReference>
<dbReference type="CDD" id="cd17709">
    <property type="entry name" value="BRCT_pescadillo_like"/>
    <property type="match status" value="1"/>
</dbReference>
<evidence type="ECO:0000256" key="3">
    <source>
        <dbReference type="ARBA" id="ARBA00023242"/>
    </source>
</evidence>
<comment type="subcellular location">
    <subcellularLocation>
        <location evidence="4">Nucleus</location>
        <location evidence="4">Nucleolus</location>
    </subcellularLocation>
    <subcellularLocation>
        <location evidence="4">Nucleus</location>
        <location evidence="4">Nucleoplasm</location>
    </subcellularLocation>
</comment>
<comment type="similarity">
    <text evidence="4">Belongs to the pescadillo family.</text>
</comment>
<dbReference type="InterPro" id="IPR001357">
    <property type="entry name" value="BRCT_dom"/>
</dbReference>
<dbReference type="EMBL" id="CABIJS010000155">
    <property type="protein sequence ID" value="VUZ45132.1"/>
    <property type="molecule type" value="Genomic_DNA"/>
</dbReference>
<protein>
    <recommendedName>
        <fullName evidence="4">Pescadillo homolog</fullName>
    </recommendedName>
</protein>
<feature type="domain" description="BRCT" evidence="6">
    <location>
        <begin position="317"/>
        <end position="409"/>
    </location>
</feature>
<dbReference type="InterPro" id="IPR036420">
    <property type="entry name" value="BRCT_dom_sf"/>
</dbReference>
<dbReference type="Gene3D" id="3.40.50.10190">
    <property type="entry name" value="BRCT domain"/>
    <property type="match status" value="1"/>
</dbReference>
<gene>
    <name evidence="7" type="ORF">HDID_LOCUS4917</name>
    <name evidence="8" type="ORF">WMSIL1_LOCUS5180</name>
    <name evidence="9" type="ORF">WMSIL1_LOCUS8248</name>
</gene>
<dbReference type="PANTHER" id="PTHR12221">
    <property type="entry name" value="PESCADILLO - RELATED"/>
    <property type="match status" value="1"/>
</dbReference>
<dbReference type="SUPFAM" id="SSF52113">
    <property type="entry name" value="BRCT domain"/>
    <property type="match status" value="1"/>
</dbReference>
<sequence length="609" mass="69517">MARKIKKNTKGHAVTYITQKQAMRMLQISLPNFRRICLLKGIYPVEPKNIKKAGHGSTEPRVYFNRRDIAFLRWEPLIETFRKLRTHQMRLKRAREKLDRDKEYRLRMTKPTYTLHQLVRERYPTRKAALQDLTDSLNLIFLFSRLPRLTQFHPALISLCRRFSVEFLHYVIAMRCIRKAFISIKGFYLEAVIDDVPVVWVIPHHAASHVPVGVEYRLLATCVEFDVTLVGSLLVNLYKQAGLLYPPKLNTQAINNPTSAYCSPENAHFEFLASLSIPIKRFEEEKIDTEQMDNLIELQAIDDSVTAAVNKQMQIQKIKHLFGGKRFFFNREVPKEVLSVIIRSCGGDCSWDALSGPGATYTEDDDRIDFQIVDRPMHCMKAIRAYVQPQWVFDSLNAGRLMPVQDYLPSATLPPHLSPFAASAVTADPLIGGSMGMADALKQATAVNAAPGFGAGSALYRPPEMDYLAGLVSLAETRGAAVAEATEEGEEKEEMEVDEVEEGGEQGEDASKKKSKNKKKRKNKINKAIKKGKTVVEPGQPMDDLSRRMAEREAENAQRKLREMMLPKKHKNLYRKMVHAQKTANKDIRQLEERRQNIQKNQRPQQKSK</sequence>
<feature type="region of interest" description="Disordered" evidence="5">
    <location>
        <begin position="580"/>
        <end position="609"/>
    </location>
</feature>
<evidence type="ECO:0000313" key="10">
    <source>
        <dbReference type="Proteomes" id="UP000274504"/>
    </source>
</evidence>
<evidence type="ECO:0000313" key="8">
    <source>
        <dbReference type="EMBL" id="VUZ45132.1"/>
    </source>
</evidence>
<dbReference type="EMBL" id="CABIJS010000322">
    <property type="protein sequence ID" value="VUZ48979.1"/>
    <property type="molecule type" value="Genomic_DNA"/>
</dbReference>
<reference evidence="8 11" key="3">
    <citation type="submission" date="2019-07" db="EMBL/GenBank/DDBJ databases">
        <authorList>
            <person name="Jastrzebski P J."/>
            <person name="Paukszto L."/>
            <person name="Jastrzebski P J."/>
        </authorList>
    </citation>
    <scope>NUCLEOTIDE SEQUENCE [LARGE SCALE GENOMIC DNA]</scope>
    <source>
        <strain evidence="8 11">WMS-il1</strain>
    </source>
</reference>
<dbReference type="GO" id="GO:0000466">
    <property type="term" value="P:maturation of 5.8S rRNA from tricistronic rRNA transcript (SSU-rRNA, 5.8S rRNA, LSU-rRNA)"/>
    <property type="evidence" value="ECO:0007669"/>
    <property type="project" value="UniProtKB-UniRule"/>
</dbReference>
<dbReference type="EMBL" id="UYSG01002138">
    <property type="protein sequence ID" value="VDL57235.1"/>
    <property type="molecule type" value="Genomic_DNA"/>
</dbReference>
<evidence type="ECO:0000259" key="6">
    <source>
        <dbReference type="PROSITE" id="PS50172"/>
    </source>
</evidence>
<keyword evidence="3 4" id="KW-0539">Nucleus</keyword>
<comment type="function">
    <text evidence="4">Required for maturation of ribosomal RNAs and formation of the large ribosomal subunit.</text>
</comment>
<dbReference type="AlphaFoldDB" id="A0A0R3SJ04"/>
<organism evidence="12">
    <name type="scientific">Hymenolepis diminuta</name>
    <name type="common">Rat tapeworm</name>
    <dbReference type="NCBI Taxonomy" id="6216"/>
    <lineage>
        <taxon>Eukaryota</taxon>
        <taxon>Metazoa</taxon>
        <taxon>Spiralia</taxon>
        <taxon>Lophotrochozoa</taxon>
        <taxon>Platyhelminthes</taxon>
        <taxon>Cestoda</taxon>
        <taxon>Eucestoda</taxon>
        <taxon>Cyclophyllidea</taxon>
        <taxon>Hymenolepididae</taxon>
        <taxon>Hymenolepis</taxon>
    </lineage>
</organism>
<evidence type="ECO:0000256" key="4">
    <source>
        <dbReference type="HAMAP-Rule" id="MF_03028"/>
    </source>
</evidence>
<feature type="compositionally biased region" description="Basic and acidic residues" evidence="5">
    <location>
        <begin position="544"/>
        <end position="560"/>
    </location>
</feature>
<dbReference type="GO" id="GO:0030687">
    <property type="term" value="C:preribosome, large subunit precursor"/>
    <property type="evidence" value="ECO:0007669"/>
    <property type="project" value="UniProtKB-UniRule"/>
</dbReference>
<accession>A0A0R3SJ04</accession>
<dbReference type="GO" id="GO:0005654">
    <property type="term" value="C:nucleoplasm"/>
    <property type="evidence" value="ECO:0007669"/>
    <property type="project" value="UniProtKB-SubCell"/>
</dbReference>
<dbReference type="PANTHER" id="PTHR12221:SF6">
    <property type="entry name" value="PESCADILLO HOMOLOG"/>
    <property type="match status" value="1"/>
</dbReference>
<dbReference type="OrthoDB" id="10264910at2759"/>
<keyword evidence="11" id="KW-1185">Reference proteome</keyword>
<evidence type="ECO:0000256" key="1">
    <source>
        <dbReference type="ARBA" id="ARBA00022517"/>
    </source>
</evidence>